<comment type="cofactor">
    <cofactor evidence="2">
        <name>Zn(2+)</name>
        <dbReference type="ChEBI" id="CHEBI:29105"/>
    </cofactor>
</comment>
<dbReference type="PIRSF" id="PIRSF000808">
    <property type="entry name" value="GalT"/>
    <property type="match status" value="1"/>
</dbReference>
<dbReference type="Proteomes" id="UP001368654">
    <property type="component" value="Unassembled WGS sequence"/>
</dbReference>
<keyword evidence="11 14" id="KW-0299">Galactose metabolism</keyword>
<keyword evidence="8 14" id="KW-0548">Nucleotidyltransferase</keyword>
<dbReference type="PANTHER" id="PTHR11943:SF1">
    <property type="entry name" value="GALACTOSE-1-PHOSPHATE URIDYLYLTRANSFERASE"/>
    <property type="match status" value="1"/>
</dbReference>
<dbReference type="SUPFAM" id="SSF54197">
    <property type="entry name" value="HIT-like"/>
    <property type="match status" value="2"/>
</dbReference>
<dbReference type="EC" id="2.7.7.12" evidence="5 13"/>
<evidence type="ECO:0000313" key="17">
    <source>
        <dbReference type="EMBL" id="MEJ1154568.1"/>
    </source>
</evidence>
<evidence type="ECO:0000256" key="2">
    <source>
        <dbReference type="ARBA" id="ARBA00001947"/>
    </source>
</evidence>
<proteinExistence type="inferred from homology"/>
<accession>A0ABU8LRR8</accession>
<gene>
    <name evidence="17" type="primary">galT</name>
    <name evidence="17" type="ORF">WDU96_03010</name>
</gene>
<dbReference type="InterPro" id="IPR036265">
    <property type="entry name" value="HIT-like_sf"/>
</dbReference>
<dbReference type="InterPro" id="IPR005849">
    <property type="entry name" value="GalP_Utransf_N"/>
</dbReference>
<comment type="pathway">
    <text evidence="3 14">Carbohydrate metabolism; galactose metabolism.</text>
</comment>
<evidence type="ECO:0000256" key="8">
    <source>
        <dbReference type="ARBA" id="ARBA00022695"/>
    </source>
</evidence>
<dbReference type="Pfam" id="PF01087">
    <property type="entry name" value="GalP_UDP_transf"/>
    <property type="match status" value="1"/>
</dbReference>
<dbReference type="Gene3D" id="3.30.428.10">
    <property type="entry name" value="HIT-like"/>
    <property type="match status" value="2"/>
</dbReference>
<name>A0ABU8LRR8_9MICO</name>
<dbReference type="NCBIfam" id="TIGR00209">
    <property type="entry name" value="galT_1"/>
    <property type="match status" value="1"/>
</dbReference>
<comment type="caution">
    <text evidence="17">The sequence shown here is derived from an EMBL/GenBank/DDBJ whole genome shotgun (WGS) entry which is preliminary data.</text>
</comment>
<dbReference type="InterPro" id="IPR001937">
    <property type="entry name" value="GalP_UDPtransf1"/>
</dbReference>
<keyword evidence="9 14" id="KW-0479">Metal-binding</keyword>
<feature type="domain" description="Galactose-1-phosphate uridyl transferase C-terminal" evidence="16">
    <location>
        <begin position="252"/>
        <end position="390"/>
    </location>
</feature>
<keyword evidence="18" id="KW-1185">Reference proteome</keyword>
<evidence type="ECO:0000313" key="18">
    <source>
        <dbReference type="Proteomes" id="UP001368654"/>
    </source>
</evidence>
<dbReference type="EMBL" id="JBBDGL010000001">
    <property type="protein sequence ID" value="MEJ1154568.1"/>
    <property type="molecule type" value="Genomic_DNA"/>
</dbReference>
<evidence type="ECO:0000256" key="10">
    <source>
        <dbReference type="ARBA" id="ARBA00022833"/>
    </source>
</evidence>
<keyword evidence="12 14" id="KW-0119">Carbohydrate metabolism</keyword>
<dbReference type="GO" id="GO:0008108">
    <property type="term" value="F:UDP-glucose:hexose-1-phosphate uridylyltransferase activity"/>
    <property type="evidence" value="ECO:0007669"/>
    <property type="project" value="UniProtKB-EC"/>
</dbReference>
<organism evidence="17 18">
    <name type="scientific">Microbacterium marmarense</name>
    <dbReference type="NCBI Taxonomy" id="3122051"/>
    <lineage>
        <taxon>Bacteria</taxon>
        <taxon>Bacillati</taxon>
        <taxon>Actinomycetota</taxon>
        <taxon>Actinomycetes</taxon>
        <taxon>Micrococcales</taxon>
        <taxon>Microbacteriaceae</taxon>
        <taxon>Microbacterium</taxon>
    </lineage>
</organism>
<dbReference type="PROSITE" id="PS00117">
    <property type="entry name" value="GAL_P_UDP_TRANSF_I"/>
    <property type="match status" value="1"/>
</dbReference>
<feature type="domain" description="Galactose-1-phosphate uridyl transferase N-terminal" evidence="15">
    <location>
        <begin position="86"/>
        <end position="225"/>
    </location>
</feature>
<keyword evidence="10" id="KW-0862">Zinc</keyword>
<evidence type="ECO:0000256" key="9">
    <source>
        <dbReference type="ARBA" id="ARBA00022723"/>
    </source>
</evidence>
<evidence type="ECO:0000256" key="14">
    <source>
        <dbReference type="RuleBase" id="RU000506"/>
    </source>
</evidence>
<evidence type="ECO:0000256" key="5">
    <source>
        <dbReference type="ARBA" id="ARBA00012384"/>
    </source>
</evidence>
<evidence type="ECO:0000259" key="15">
    <source>
        <dbReference type="Pfam" id="PF01087"/>
    </source>
</evidence>
<evidence type="ECO:0000256" key="6">
    <source>
        <dbReference type="ARBA" id="ARBA00016340"/>
    </source>
</evidence>
<dbReference type="PANTHER" id="PTHR11943">
    <property type="entry name" value="GALACTOSE-1-PHOSPHATE URIDYLYLTRANSFERASE"/>
    <property type="match status" value="1"/>
</dbReference>
<evidence type="ECO:0000256" key="3">
    <source>
        <dbReference type="ARBA" id="ARBA00004947"/>
    </source>
</evidence>
<evidence type="ECO:0000259" key="16">
    <source>
        <dbReference type="Pfam" id="PF02744"/>
    </source>
</evidence>
<evidence type="ECO:0000256" key="13">
    <source>
        <dbReference type="NCBIfam" id="TIGR00209"/>
    </source>
</evidence>
<evidence type="ECO:0000256" key="7">
    <source>
        <dbReference type="ARBA" id="ARBA00022679"/>
    </source>
</evidence>
<comment type="similarity">
    <text evidence="4 14">Belongs to the galactose-1-phosphate uridylyltransferase type 1 family.</text>
</comment>
<protein>
    <recommendedName>
        <fullName evidence="6 13">Galactose-1-phosphate uridylyltransferase</fullName>
        <ecNumber evidence="5 13">2.7.7.12</ecNumber>
    </recommendedName>
</protein>
<evidence type="ECO:0000256" key="4">
    <source>
        <dbReference type="ARBA" id="ARBA00010951"/>
    </source>
</evidence>
<keyword evidence="7 14" id="KW-0808">Transferase</keyword>
<dbReference type="InterPro" id="IPR005850">
    <property type="entry name" value="GalP_Utransf_C"/>
</dbReference>
<evidence type="ECO:0000256" key="11">
    <source>
        <dbReference type="ARBA" id="ARBA00023144"/>
    </source>
</evidence>
<dbReference type="InterPro" id="IPR019779">
    <property type="entry name" value="GalP_UDPtransf1_His-AS"/>
</dbReference>
<dbReference type="RefSeq" id="WP_337337003.1">
    <property type="nucleotide sequence ID" value="NZ_JBBDGL010000001.1"/>
</dbReference>
<reference evidence="17 18" key="1">
    <citation type="submission" date="2024-02" db="EMBL/GenBank/DDBJ databases">
        <authorList>
            <person name="Saticioglu I.B."/>
        </authorList>
    </citation>
    <scope>NUCLEOTIDE SEQUENCE [LARGE SCALE GENOMIC DNA]</scope>
    <source>
        <strain evidence="17 18">Mu-86</strain>
    </source>
</reference>
<evidence type="ECO:0000256" key="1">
    <source>
        <dbReference type="ARBA" id="ARBA00001107"/>
    </source>
</evidence>
<evidence type="ECO:0000256" key="12">
    <source>
        <dbReference type="ARBA" id="ARBA00023277"/>
    </source>
</evidence>
<sequence length="391" mass="42576">MNTPALPSETLGAGVVKRPTLLADGRELIYYDDPDTRLGAERAIDARDLDPRPATATMRRDVLTGDWISVAASRQNRAFMPPAEFDPLAPQTAANPSEIPSTYDVAVFENKSPSFGPALATAHGDAPAGDDAPRGLDDVDAPGLGRTRTAVGRCEVVCFSPEHEGSFGTLSVTRARTVIEAWADRTAALSALPGVQQVFPFENRGEAIGVTLPHPHGQIYSYPYITPRTANLLRQLETEGDDLFSRILEFEQNSERVIVAGEHWTAFVPFAARWPLEVHLLPNRHVADLAETNDAERTELAPLYLRLLRGIDALYDTPTPYIAAWHQAPVNRGRDSVRMHLQLTSPRRAADKLKFLAGSEAAMGAWIGDIAPETAAAKLRDAVESIPEVHA</sequence>
<comment type="catalytic activity">
    <reaction evidence="1 14">
        <text>alpha-D-galactose 1-phosphate + UDP-alpha-D-glucose = alpha-D-glucose 1-phosphate + UDP-alpha-D-galactose</text>
        <dbReference type="Rhea" id="RHEA:13989"/>
        <dbReference type="ChEBI" id="CHEBI:58336"/>
        <dbReference type="ChEBI" id="CHEBI:58601"/>
        <dbReference type="ChEBI" id="CHEBI:58885"/>
        <dbReference type="ChEBI" id="CHEBI:66914"/>
        <dbReference type="EC" id="2.7.7.12"/>
    </reaction>
</comment>
<dbReference type="Pfam" id="PF02744">
    <property type="entry name" value="GalP_UDP_tr_C"/>
    <property type="match status" value="1"/>
</dbReference>